<name>A0ABU2ZXP8_9GAMM</name>
<dbReference type="Proteomes" id="UP001266357">
    <property type="component" value="Unassembled WGS sequence"/>
</dbReference>
<accession>A0ABU2ZXP8</accession>
<reference evidence="1 2" key="1">
    <citation type="submission" date="2023-09" db="EMBL/GenBank/DDBJ databases">
        <authorList>
            <person name="Rey-Velasco X."/>
        </authorList>
    </citation>
    <scope>NUCLEOTIDE SEQUENCE [LARGE SCALE GENOMIC DNA]</scope>
    <source>
        <strain evidence="1 2">W431</strain>
    </source>
</reference>
<dbReference type="EMBL" id="JAVRIF010000001">
    <property type="protein sequence ID" value="MDT0602403.1"/>
    <property type="molecule type" value="Genomic_DNA"/>
</dbReference>
<proteinExistence type="predicted"/>
<protein>
    <submittedName>
        <fullName evidence="1">TapY2 family type IVa secretion system protein</fullName>
    </submittedName>
</protein>
<evidence type="ECO:0000313" key="2">
    <source>
        <dbReference type="Proteomes" id="UP001266357"/>
    </source>
</evidence>
<sequence>MNKILLFVVSTTLMIVSHQGIAKSSIQDNTIKTKCFVTLYGGQKTILYQIINAKELSQLPKTLTNSTTMTTLSEEKQKVYKVTECTKSSEPFKNKFAQAVEKITPQ</sequence>
<dbReference type="NCBIfam" id="NF038109">
    <property type="entry name" value="tapY2_fam"/>
    <property type="match status" value="1"/>
</dbReference>
<evidence type="ECO:0000313" key="1">
    <source>
        <dbReference type="EMBL" id="MDT0602403.1"/>
    </source>
</evidence>
<dbReference type="RefSeq" id="WP_311576559.1">
    <property type="nucleotide sequence ID" value="NZ_JAVRIF010000001.1"/>
</dbReference>
<dbReference type="InterPro" id="IPR049848">
    <property type="entry name" value="TapY2-like"/>
</dbReference>
<gene>
    <name evidence="1" type="ORF">RM573_02235</name>
</gene>
<keyword evidence="2" id="KW-1185">Reference proteome</keyword>
<organism evidence="1 2">
    <name type="scientific">Thalassotalea castellviae</name>
    <dbReference type="NCBI Taxonomy" id="3075612"/>
    <lineage>
        <taxon>Bacteria</taxon>
        <taxon>Pseudomonadati</taxon>
        <taxon>Pseudomonadota</taxon>
        <taxon>Gammaproteobacteria</taxon>
        <taxon>Alteromonadales</taxon>
        <taxon>Colwelliaceae</taxon>
        <taxon>Thalassotalea</taxon>
    </lineage>
</organism>
<comment type="caution">
    <text evidence="1">The sequence shown here is derived from an EMBL/GenBank/DDBJ whole genome shotgun (WGS) entry which is preliminary data.</text>
</comment>